<evidence type="ECO:0000256" key="2">
    <source>
        <dbReference type="ARBA" id="ARBA00023239"/>
    </source>
</evidence>
<keyword evidence="7" id="KW-1185">Reference proteome</keyword>
<dbReference type="InterPro" id="IPR042255">
    <property type="entry name" value="EutC_N"/>
</dbReference>
<evidence type="ECO:0000256" key="5">
    <source>
        <dbReference type="HAMAP-Rule" id="MF_00601"/>
    </source>
</evidence>
<dbReference type="EC" id="4.3.1.7" evidence="5"/>
<dbReference type="GO" id="GO:0031471">
    <property type="term" value="C:ethanolamine degradation polyhedral organelle"/>
    <property type="evidence" value="ECO:0007669"/>
    <property type="project" value="UniProtKB-UniRule"/>
</dbReference>
<evidence type="ECO:0000256" key="4">
    <source>
        <dbReference type="ARBA" id="ARBA00024446"/>
    </source>
</evidence>
<dbReference type="RefSeq" id="WP_135763178.1">
    <property type="nucleotide sequence ID" value="NZ_RQHV01000032.1"/>
</dbReference>
<dbReference type="PANTHER" id="PTHR39330:SF1">
    <property type="entry name" value="ETHANOLAMINE AMMONIA-LYASE SMALL SUBUNIT"/>
    <property type="match status" value="1"/>
</dbReference>
<comment type="caution">
    <text evidence="6">The sequence shown here is derived from an EMBL/GenBank/DDBJ whole genome shotgun (WGS) entry which is preliminary data.</text>
</comment>
<dbReference type="Gene3D" id="3.40.50.11240">
    <property type="entry name" value="Ethanolamine ammonia-lyase light chain (EutC)"/>
    <property type="match status" value="1"/>
</dbReference>
<reference evidence="6" key="1">
    <citation type="journal article" date="2019" name="PLoS Negl. Trop. Dis.">
        <title>Revisiting the worldwide diversity of Leptospira species in the environment.</title>
        <authorList>
            <person name="Vincent A.T."/>
            <person name="Schiettekatte O."/>
            <person name="Bourhy P."/>
            <person name="Veyrier F.J."/>
            <person name="Picardeau M."/>
        </authorList>
    </citation>
    <scope>NUCLEOTIDE SEQUENCE [LARGE SCALE GENOMIC DNA]</scope>
    <source>
        <strain evidence="6">201400974</strain>
    </source>
</reference>
<comment type="function">
    <text evidence="5">Catalyzes the deamination of various vicinal amino-alcohols to oxo compounds. Allows this organism to utilize ethanolamine as the sole source of nitrogen and carbon in the presence of external vitamin B12.</text>
</comment>
<evidence type="ECO:0000256" key="3">
    <source>
        <dbReference type="ARBA" id="ARBA00023285"/>
    </source>
</evidence>
<dbReference type="NCBIfam" id="NF003971">
    <property type="entry name" value="PRK05465.1"/>
    <property type="match status" value="1"/>
</dbReference>
<dbReference type="GO" id="GO:0006520">
    <property type="term" value="P:amino acid metabolic process"/>
    <property type="evidence" value="ECO:0007669"/>
    <property type="project" value="InterPro"/>
</dbReference>
<keyword evidence="3 5" id="KW-0170">Cobalt</keyword>
<dbReference type="GO" id="GO:0046336">
    <property type="term" value="P:ethanolamine catabolic process"/>
    <property type="evidence" value="ECO:0007669"/>
    <property type="project" value="UniProtKB-UniRule"/>
</dbReference>
<dbReference type="GO" id="GO:0031419">
    <property type="term" value="F:cobalamin binding"/>
    <property type="evidence" value="ECO:0007669"/>
    <property type="project" value="UniProtKB-UniRule"/>
</dbReference>
<dbReference type="Proteomes" id="UP000298264">
    <property type="component" value="Unassembled WGS sequence"/>
</dbReference>
<organism evidence="6 7">
    <name type="scientific">Leptospira ilyithenensis</name>
    <dbReference type="NCBI Taxonomy" id="2484901"/>
    <lineage>
        <taxon>Bacteria</taxon>
        <taxon>Pseudomonadati</taxon>
        <taxon>Spirochaetota</taxon>
        <taxon>Spirochaetia</taxon>
        <taxon>Leptospirales</taxon>
        <taxon>Leptospiraceae</taxon>
        <taxon>Leptospira</taxon>
    </lineage>
</organism>
<accession>A0A4R9LR23</accession>
<comment type="pathway">
    <text evidence="5">Amine and polyamine degradation; ethanolamine degradation.</text>
</comment>
<protein>
    <recommendedName>
        <fullName evidence="5">Ethanolamine ammonia-lyase small subunit</fullName>
        <shortName evidence="5">EAL small subunit</shortName>
        <ecNumber evidence="5">4.3.1.7</ecNumber>
    </recommendedName>
</protein>
<dbReference type="InterPro" id="IPR009246">
    <property type="entry name" value="EutC"/>
</dbReference>
<comment type="similarity">
    <text evidence="5">Belongs to the EutC family.</text>
</comment>
<comment type="catalytic activity">
    <reaction evidence="5">
        <text>ethanolamine = acetaldehyde + NH4(+)</text>
        <dbReference type="Rhea" id="RHEA:15313"/>
        <dbReference type="ChEBI" id="CHEBI:15343"/>
        <dbReference type="ChEBI" id="CHEBI:28938"/>
        <dbReference type="ChEBI" id="CHEBI:57603"/>
        <dbReference type="EC" id="4.3.1.7"/>
    </reaction>
</comment>
<keyword evidence="4 5" id="KW-1283">Bacterial microcompartment</keyword>
<feature type="binding site" evidence="5">
    <location>
        <position position="207"/>
    </location>
    <ligand>
        <name>adenosylcob(III)alamin</name>
        <dbReference type="ChEBI" id="CHEBI:18408"/>
    </ligand>
</feature>
<comment type="subunit">
    <text evidence="5">The basic unit is a heterodimer which dimerizes to form tetramers. The heterotetramers trimerize; 6 large subunits form a core ring with 6 small subunits projecting outwards.</text>
</comment>
<feature type="binding site" evidence="5">
    <location>
        <position position="157"/>
    </location>
    <ligand>
        <name>adenosylcob(III)alamin</name>
        <dbReference type="ChEBI" id="CHEBI:18408"/>
    </ligand>
</feature>
<keyword evidence="2 5" id="KW-0456">Lyase</keyword>
<feature type="binding site" evidence="5">
    <location>
        <position position="178"/>
    </location>
    <ligand>
        <name>adenosylcob(III)alamin</name>
        <dbReference type="ChEBI" id="CHEBI:18408"/>
    </ligand>
</feature>
<evidence type="ECO:0000256" key="1">
    <source>
        <dbReference type="ARBA" id="ARBA00022628"/>
    </source>
</evidence>
<proteinExistence type="inferred from homology"/>
<dbReference type="AlphaFoldDB" id="A0A4R9LR23"/>
<dbReference type="Gene3D" id="1.10.30.40">
    <property type="entry name" value="Ethanolamine ammonia-lyase light chain (EutC), N-terminal domain"/>
    <property type="match status" value="1"/>
</dbReference>
<dbReference type="GO" id="GO:0009350">
    <property type="term" value="C:ethanolamine ammonia-lyase complex"/>
    <property type="evidence" value="ECO:0007669"/>
    <property type="project" value="UniProtKB-UniRule"/>
</dbReference>
<evidence type="ECO:0000313" key="7">
    <source>
        <dbReference type="Proteomes" id="UP000298264"/>
    </source>
</evidence>
<comment type="subcellular location">
    <subcellularLocation>
        <location evidence="5">Bacterial microcompartment</location>
    </subcellularLocation>
</comment>
<dbReference type="HAMAP" id="MF_00601">
    <property type="entry name" value="EutC"/>
    <property type="match status" value="1"/>
</dbReference>
<dbReference type="UniPathway" id="UPA00560"/>
<dbReference type="Pfam" id="PF05985">
    <property type="entry name" value="EutC"/>
    <property type="match status" value="1"/>
</dbReference>
<evidence type="ECO:0000313" key="6">
    <source>
        <dbReference type="EMBL" id="TGN13122.1"/>
    </source>
</evidence>
<comment type="cofactor">
    <cofactor evidence="5">
        <name>adenosylcob(III)alamin</name>
        <dbReference type="ChEBI" id="CHEBI:18408"/>
    </cofactor>
    <text evidence="5">Binds between the large and small subunits.</text>
</comment>
<keyword evidence="1 5" id="KW-0846">Cobalamin</keyword>
<dbReference type="PANTHER" id="PTHR39330">
    <property type="entry name" value="ETHANOLAMINE AMMONIA-LYASE LIGHT CHAIN"/>
    <property type="match status" value="1"/>
</dbReference>
<sequence>MGNDSLSWEKIKQHTSARIGLGRAGGSLPTKEMLKLRWDHAGARDAVWETCNWKEIIEGLQEQDWPGIIEVNSCAATRQDYLLRPDQGRRLSEDSVGKLKSHSLQKKNYDLSICIIDGLSPLAIRKNIIPFLNLLGPELKVLFKKIAPIVCVTNGRVAVGDEVAEVFGAKMLIVFIGERPGLTSADSLGIYMTYEPTIGSTDERRNCISNVRKEGLSYEKASEKLSYLLKEGLDQKRSGVLLKDRMTDAIEGFTGSSEKQLPK</sequence>
<dbReference type="EMBL" id="RQHV01000032">
    <property type="protein sequence ID" value="TGN13122.1"/>
    <property type="molecule type" value="Genomic_DNA"/>
</dbReference>
<gene>
    <name evidence="5" type="primary">eutC</name>
    <name evidence="6" type="ORF">EHS11_04265</name>
</gene>
<dbReference type="PIRSF" id="PIRSF018982">
    <property type="entry name" value="EutC"/>
    <property type="match status" value="1"/>
</dbReference>
<dbReference type="OrthoDB" id="114248at2"/>
<dbReference type="GO" id="GO:0008851">
    <property type="term" value="F:ethanolamine ammonia-lyase activity"/>
    <property type="evidence" value="ECO:0007669"/>
    <property type="project" value="UniProtKB-UniRule"/>
</dbReference>
<name>A0A4R9LR23_9LEPT</name>
<dbReference type="InterPro" id="IPR042251">
    <property type="entry name" value="EutC_C"/>
</dbReference>